<evidence type="ECO:0000313" key="2">
    <source>
        <dbReference type="Proteomes" id="UP001597548"/>
    </source>
</evidence>
<reference evidence="2" key="1">
    <citation type="journal article" date="2019" name="Int. J. Syst. Evol. Microbiol.">
        <title>The Global Catalogue of Microorganisms (GCM) 10K type strain sequencing project: providing services to taxonomists for standard genome sequencing and annotation.</title>
        <authorList>
            <consortium name="The Broad Institute Genomics Platform"/>
            <consortium name="The Broad Institute Genome Sequencing Center for Infectious Disease"/>
            <person name="Wu L."/>
            <person name="Ma J."/>
        </authorList>
    </citation>
    <scope>NUCLEOTIDE SEQUENCE [LARGE SCALE GENOMIC DNA]</scope>
    <source>
        <strain evidence="2">KCTC 32514</strain>
    </source>
</reference>
<dbReference type="SUPFAM" id="SSF69360">
    <property type="entry name" value="Cell wall binding repeat"/>
    <property type="match status" value="1"/>
</dbReference>
<proteinExistence type="predicted"/>
<dbReference type="Pfam" id="PF14903">
    <property type="entry name" value="WG_beta_rep"/>
    <property type="match status" value="2"/>
</dbReference>
<dbReference type="InterPro" id="IPR032774">
    <property type="entry name" value="WG_beta_rep"/>
</dbReference>
<name>A0ABW5ZTS4_9FLAO</name>
<sequence>MKTYRKFKKAIILFIVIVLIPIFGFTQSIEHLDYISPIHDGFAAIKKDGQWAFINANGDMVVSFRNDLVTTKLDQGSYPVFVENRCLIQEKKDGISYFGYIDPSGKTIIEPQFLNATNFNNGNAIVLELVKEITGRNAALKKDIVYYKYFETIIDKNGEIKRYLNPPGVNIVLDREFLREPPKINSKRLSDNLYAILNKNKKWSLITIKN</sequence>
<dbReference type="RefSeq" id="WP_194509359.1">
    <property type="nucleotide sequence ID" value="NZ_JADILU010000007.1"/>
</dbReference>
<gene>
    <name evidence="1" type="ORF">ACFS29_08885</name>
</gene>
<keyword evidence="2" id="KW-1185">Reference proteome</keyword>
<comment type="caution">
    <text evidence="1">The sequence shown here is derived from an EMBL/GenBank/DDBJ whole genome shotgun (WGS) entry which is preliminary data.</text>
</comment>
<accession>A0ABW5ZTS4</accession>
<organism evidence="1 2">
    <name type="scientific">Psychroserpens luteus</name>
    <dbReference type="NCBI Taxonomy" id="1434066"/>
    <lineage>
        <taxon>Bacteria</taxon>
        <taxon>Pseudomonadati</taxon>
        <taxon>Bacteroidota</taxon>
        <taxon>Flavobacteriia</taxon>
        <taxon>Flavobacteriales</taxon>
        <taxon>Flavobacteriaceae</taxon>
        <taxon>Psychroserpens</taxon>
    </lineage>
</organism>
<dbReference type="Proteomes" id="UP001597548">
    <property type="component" value="Unassembled WGS sequence"/>
</dbReference>
<evidence type="ECO:0000313" key="1">
    <source>
        <dbReference type="EMBL" id="MFD2915751.1"/>
    </source>
</evidence>
<protein>
    <submittedName>
        <fullName evidence="1">WG repeat-containing protein</fullName>
    </submittedName>
</protein>
<dbReference type="EMBL" id="JBHUOS010000008">
    <property type="protein sequence ID" value="MFD2915751.1"/>
    <property type="molecule type" value="Genomic_DNA"/>
</dbReference>